<evidence type="ECO:0000259" key="3">
    <source>
        <dbReference type="Pfam" id="PF05433"/>
    </source>
</evidence>
<dbReference type="Proteomes" id="UP000316993">
    <property type="component" value="Unassembled WGS sequence"/>
</dbReference>
<sequence>MLQTRHLIGATALVAALAMGGCASNPTNAQIGTGVGAAAGGLVGNAVFGGTLGTVGGAAAGALIGHEIGEDKDQRRAPRR</sequence>
<accession>A0A0D7K5T7</accession>
<evidence type="ECO:0000313" key="7">
    <source>
        <dbReference type="Proteomes" id="UP000316993"/>
    </source>
</evidence>
<keyword evidence="2" id="KW-0732">Signal</keyword>
<dbReference type="EMBL" id="JXYQ01000066">
    <property type="protein sequence ID" value="KJA09322.1"/>
    <property type="molecule type" value="Genomic_DNA"/>
</dbReference>
<organism evidence="4 6">
    <name type="scientific">Acidovorax temperans</name>
    <dbReference type="NCBI Taxonomy" id="80878"/>
    <lineage>
        <taxon>Bacteria</taxon>
        <taxon>Pseudomonadati</taxon>
        <taxon>Pseudomonadota</taxon>
        <taxon>Betaproteobacteria</taxon>
        <taxon>Burkholderiales</taxon>
        <taxon>Comamonadaceae</taxon>
        <taxon>Acidovorax</taxon>
    </lineage>
</organism>
<evidence type="ECO:0000313" key="4">
    <source>
        <dbReference type="EMBL" id="KJA09322.1"/>
    </source>
</evidence>
<dbReference type="AlphaFoldDB" id="A0A0D7K5T7"/>
<keyword evidence="1" id="KW-0812">Transmembrane</keyword>
<reference evidence="4 6" key="1">
    <citation type="submission" date="2014-12" db="EMBL/GenBank/DDBJ databases">
        <title>Isolation of bacteria from lake water.</title>
        <authorList>
            <person name="Sheng K.-Y."/>
            <person name="Chin P.-S."/>
            <person name="Chan K.-G."/>
            <person name="Tan G.S."/>
        </authorList>
    </citation>
    <scope>NUCLEOTIDE SEQUENCE [LARGE SCALE GENOMIC DNA]</scope>
    <source>
        <strain evidence="4 6">KY4</strain>
    </source>
</reference>
<evidence type="ECO:0000313" key="5">
    <source>
        <dbReference type="EMBL" id="TQN07819.1"/>
    </source>
</evidence>
<dbReference type="OrthoDB" id="8821375at2"/>
<gene>
    <name evidence="5" type="ORF">BDD18_0970</name>
    <name evidence="4" type="ORF">RP29_17095</name>
</gene>
<reference evidence="5 7" key="2">
    <citation type="submission" date="2019-06" db="EMBL/GenBank/DDBJ databases">
        <title>Genomic Encyclopedia of Archaeal and Bacterial Type Strains, Phase II (KMG-II): from individual species to whole genera.</title>
        <authorList>
            <person name="Goeker M."/>
        </authorList>
    </citation>
    <scope>NUCLEOTIDE SEQUENCE [LARGE SCALE GENOMIC DNA]</scope>
    <source>
        <strain evidence="5 7">DSM 7270</strain>
    </source>
</reference>
<dbReference type="Proteomes" id="UP000032566">
    <property type="component" value="Unassembled WGS sequence"/>
</dbReference>
<evidence type="ECO:0000313" key="6">
    <source>
        <dbReference type="Proteomes" id="UP000032566"/>
    </source>
</evidence>
<dbReference type="EMBL" id="VFPV01000001">
    <property type="protein sequence ID" value="TQN07819.1"/>
    <property type="molecule type" value="Genomic_DNA"/>
</dbReference>
<dbReference type="PROSITE" id="PS51257">
    <property type="entry name" value="PROKAR_LIPOPROTEIN"/>
    <property type="match status" value="1"/>
</dbReference>
<evidence type="ECO:0000256" key="2">
    <source>
        <dbReference type="SAM" id="SignalP"/>
    </source>
</evidence>
<feature type="chain" id="PRO_5033221898" evidence="2">
    <location>
        <begin position="30"/>
        <end position="80"/>
    </location>
</feature>
<keyword evidence="6" id="KW-1185">Reference proteome</keyword>
<dbReference type="Pfam" id="PF05433">
    <property type="entry name" value="Rick_17kDa_Anti"/>
    <property type="match status" value="1"/>
</dbReference>
<keyword evidence="4" id="KW-0449">Lipoprotein</keyword>
<dbReference type="STRING" id="80878.RP29_17095"/>
<proteinExistence type="predicted"/>
<comment type="caution">
    <text evidence="4">The sequence shown here is derived from an EMBL/GenBank/DDBJ whole genome shotgun (WGS) entry which is preliminary data.</text>
</comment>
<feature type="transmembrane region" description="Helical" evidence="1">
    <location>
        <begin position="45"/>
        <end position="66"/>
    </location>
</feature>
<dbReference type="RefSeq" id="WP_044401408.1">
    <property type="nucleotide sequence ID" value="NZ_CP117193.1"/>
</dbReference>
<protein>
    <submittedName>
        <fullName evidence="4">Osmotically inducible lipoprotein OsmB</fullName>
    </submittedName>
</protein>
<dbReference type="GO" id="GO:0019867">
    <property type="term" value="C:outer membrane"/>
    <property type="evidence" value="ECO:0007669"/>
    <property type="project" value="InterPro"/>
</dbReference>
<dbReference type="InterPro" id="IPR008816">
    <property type="entry name" value="Gly_zipper_2TM_dom"/>
</dbReference>
<evidence type="ECO:0000256" key="1">
    <source>
        <dbReference type="SAM" id="Phobius"/>
    </source>
</evidence>
<keyword evidence="1" id="KW-0472">Membrane</keyword>
<name>A0A0D7K5T7_9BURK</name>
<feature type="domain" description="Glycine zipper 2TM" evidence="3">
    <location>
        <begin position="31"/>
        <end position="69"/>
    </location>
</feature>
<keyword evidence="1" id="KW-1133">Transmembrane helix</keyword>
<feature type="signal peptide" evidence="2">
    <location>
        <begin position="1"/>
        <end position="29"/>
    </location>
</feature>
<dbReference type="PATRIC" id="fig|80878.5.peg.3350"/>